<accession>A0A4C1W414</accession>
<sequence>MVSSKGARTAAATTHRVIVEADYVETGAVSGSCKQFSSPVKTSSFMGIYDEEERSSAERLVACCTTLLYVVGERLKIMFLQIKVENLLGDKNETRTRLIRADRGEMRGPHEPPAIHPRRR</sequence>
<keyword evidence="3" id="KW-1185">Reference proteome</keyword>
<organism evidence="2 3">
    <name type="scientific">Eumeta variegata</name>
    <name type="common">Bagworm moth</name>
    <name type="synonym">Eumeta japonica</name>
    <dbReference type="NCBI Taxonomy" id="151549"/>
    <lineage>
        <taxon>Eukaryota</taxon>
        <taxon>Metazoa</taxon>
        <taxon>Ecdysozoa</taxon>
        <taxon>Arthropoda</taxon>
        <taxon>Hexapoda</taxon>
        <taxon>Insecta</taxon>
        <taxon>Pterygota</taxon>
        <taxon>Neoptera</taxon>
        <taxon>Endopterygota</taxon>
        <taxon>Lepidoptera</taxon>
        <taxon>Glossata</taxon>
        <taxon>Ditrysia</taxon>
        <taxon>Tineoidea</taxon>
        <taxon>Psychidae</taxon>
        <taxon>Oiketicinae</taxon>
        <taxon>Eumeta</taxon>
    </lineage>
</organism>
<protein>
    <submittedName>
        <fullName evidence="2">Uncharacterized protein</fullName>
    </submittedName>
</protein>
<gene>
    <name evidence="2" type="ORF">EVAR_75685_1</name>
</gene>
<evidence type="ECO:0000313" key="2">
    <source>
        <dbReference type="EMBL" id="GBP44817.1"/>
    </source>
</evidence>
<feature type="compositionally biased region" description="Basic and acidic residues" evidence="1">
    <location>
        <begin position="98"/>
        <end position="110"/>
    </location>
</feature>
<reference evidence="2 3" key="1">
    <citation type="journal article" date="2019" name="Commun. Biol.">
        <title>The bagworm genome reveals a unique fibroin gene that provides high tensile strength.</title>
        <authorList>
            <person name="Kono N."/>
            <person name="Nakamura H."/>
            <person name="Ohtoshi R."/>
            <person name="Tomita M."/>
            <person name="Numata K."/>
            <person name="Arakawa K."/>
        </authorList>
    </citation>
    <scope>NUCLEOTIDE SEQUENCE [LARGE SCALE GENOMIC DNA]</scope>
</reference>
<proteinExistence type="predicted"/>
<feature type="compositionally biased region" description="Pro residues" evidence="1">
    <location>
        <begin position="111"/>
        <end position="120"/>
    </location>
</feature>
<evidence type="ECO:0000313" key="3">
    <source>
        <dbReference type="Proteomes" id="UP000299102"/>
    </source>
</evidence>
<name>A0A4C1W414_EUMVA</name>
<dbReference type="AlphaFoldDB" id="A0A4C1W414"/>
<feature type="region of interest" description="Disordered" evidence="1">
    <location>
        <begin position="98"/>
        <end position="120"/>
    </location>
</feature>
<dbReference type="Proteomes" id="UP000299102">
    <property type="component" value="Unassembled WGS sequence"/>
</dbReference>
<comment type="caution">
    <text evidence="2">The sequence shown here is derived from an EMBL/GenBank/DDBJ whole genome shotgun (WGS) entry which is preliminary data.</text>
</comment>
<dbReference type="EMBL" id="BGZK01000459">
    <property type="protein sequence ID" value="GBP44817.1"/>
    <property type="molecule type" value="Genomic_DNA"/>
</dbReference>
<evidence type="ECO:0000256" key="1">
    <source>
        <dbReference type="SAM" id="MobiDB-lite"/>
    </source>
</evidence>